<dbReference type="PATRIC" id="fig|1291734.4.peg.1182"/>
<dbReference type="Pfam" id="PF03413">
    <property type="entry name" value="PepSY"/>
    <property type="match status" value="1"/>
</dbReference>
<accession>A0A0R1JPN7</accession>
<evidence type="ECO:0000313" key="3">
    <source>
        <dbReference type="EMBL" id="KRK73294.1"/>
    </source>
</evidence>
<proteinExistence type="predicted"/>
<evidence type="ECO:0000313" key="4">
    <source>
        <dbReference type="Proteomes" id="UP000051804"/>
    </source>
</evidence>
<organism evidence="3 4">
    <name type="scientific">Lacticaseibacillus nasuensis JCM 17158</name>
    <dbReference type="NCBI Taxonomy" id="1291734"/>
    <lineage>
        <taxon>Bacteria</taxon>
        <taxon>Bacillati</taxon>
        <taxon>Bacillota</taxon>
        <taxon>Bacilli</taxon>
        <taxon>Lactobacillales</taxon>
        <taxon>Lactobacillaceae</taxon>
        <taxon>Lacticaseibacillus</taxon>
    </lineage>
</organism>
<evidence type="ECO:0008006" key="5">
    <source>
        <dbReference type="Google" id="ProtNLM"/>
    </source>
</evidence>
<evidence type="ECO:0000259" key="2">
    <source>
        <dbReference type="Pfam" id="PF17881"/>
    </source>
</evidence>
<dbReference type="EMBL" id="AZDJ01000013">
    <property type="protein sequence ID" value="KRK73294.1"/>
    <property type="molecule type" value="Genomic_DNA"/>
</dbReference>
<dbReference type="InterPro" id="IPR046350">
    <property type="entry name" value="Cystatin_sf"/>
</dbReference>
<feature type="domain" description="PepSY" evidence="1">
    <location>
        <begin position="83"/>
        <end position="140"/>
    </location>
</feature>
<reference evidence="3 4" key="1">
    <citation type="journal article" date="2015" name="Genome Announc.">
        <title>Expanding the biotechnology potential of lactobacilli through comparative genomics of 213 strains and associated genera.</title>
        <authorList>
            <person name="Sun Z."/>
            <person name="Harris H.M."/>
            <person name="McCann A."/>
            <person name="Guo C."/>
            <person name="Argimon S."/>
            <person name="Zhang W."/>
            <person name="Yang X."/>
            <person name="Jeffery I.B."/>
            <person name="Cooney J.C."/>
            <person name="Kagawa T.F."/>
            <person name="Liu W."/>
            <person name="Song Y."/>
            <person name="Salvetti E."/>
            <person name="Wrobel A."/>
            <person name="Rasinkangas P."/>
            <person name="Parkhill J."/>
            <person name="Rea M.C."/>
            <person name="O'Sullivan O."/>
            <person name="Ritari J."/>
            <person name="Douillard F.P."/>
            <person name="Paul Ross R."/>
            <person name="Yang R."/>
            <person name="Briner A.E."/>
            <person name="Felis G.E."/>
            <person name="de Vos W.M."/>
            <person name="Barrangou R."/>
            <person name="Klaenhammer T.R."/>
            <person name="Caufield P.W."/>
            <person name="Cui Y."/>
            <person name="Zhang H."/>
            <person name="O'Toole P.W."/>
        </authorList>
    </citation>
    <scope>NUCLEOTIDE SEQUENCE [LARGE SCALE GENOMIC DNA]</scope>
    <source>
        <strain evidence="3 4">JCM 17158</strain>
    </source>
</reference>
<protein>
    <recommendedName>
        <fullName evidence="5">DUF5590 domain-containing protein</fullName>
    </recommendedName>
</protein>
<feature type="domain" description="Cell wall elongation regulator TseB-like" evidence="2">
    <location>
        <begin position="24"/>
        <end position="67"/>
    </location>
</feature>
<name>A0A0R1JPN7_9LACO</name>
<dbReference type="Pfam" id="PF17881">
    <property type="entry name" value="TseB"/>
    <property type="match status" value="1"/>
</dbReference>
<dbReference type="InterPro" id="IPR041401">
    <property type="entry name" value="TseB-like_dom"/>
</dbReference>
<gene>
    <name evidence="3" type="ORF">FD02_GL001152</name>
</gene>
<comment type="caution">
    <text evidence="3">The sequence shown here is derived from an EMBL/GenBank/DDBJ whole genome shotgun (WGS) entry which is preliminary data.</text>
</comment>
<sequence length="145" mass="15956">MALILVVVGIYLTALAPLHQVRKEAIHIAETKAGVTQVDQFYWDRQRQSYLCVAGTTKDQTRVYVLIRQKTGKVTLLRQAAGISASTARKQAVAAFAPKKVLSVGLSRRGKNVVWDVGYESKSGKLGYVTYDFKTGDQLKAIANL</sequence>
<keyword evidence="4" id="KW-1185">Reference proteome</keyword>
<evidence type="ECO:0000259" key="1">
    <source>
        <dbReference type="Pfam" id="PF03413"/>
    </source>
</evidence>
<dbReference type="AlphaFoldDB" id="A0A0R1JPN7"/>
<dbReference type="InterPro" id="IPR025711">
    <property type="entry name" value="PepSY"/>
</dbReference>
<dbReference type="Proteomes" id="UP000051804">
    <property type="component" value="Unassembled WGS sequence"/>
</dbReference>
<dbReference type="SUPFAM" id="SSF54403">
    <property type="entry name" value="Cystatin/monellin"/>
    <property type="match status" value="2"/>
</dbReference>
<dbReference type="Gene3D" id="3.10.450.40">
    <property type="match status" value="2"/>
</dbReference>
<dbReference type="STRING" id="1291734.FD02_GL001152"/>